<evidence type="ECO:0000259" key="8">
    <source>
        <dbReference type="PROSITE" id="PS50893"/>
    </source>
</evidence>
<keyword evidence="6 7" id="KW-0472">Membrane</keyword>
<dbReference type="GO" id="GO:0016887">
    <property type="term" value="F:ATP hydrolysis activity"/>
    <property type="evidence" value="ECO:0007669"/>
    <property type="project" value="InterPro"/>
</dbReference>
<dbReference type="Gene3D" id="1.20.1560.10">
    <property type="entry name" value="ABC transporter type 1, transmembrane domain"/>
    <property type="match status" value="1"/>
</dbReference>
<dbReference type="SUPFAM" id="SSF90123">
    <property type="entry name" value="ABC transporter transmembrane region"/>
    <property type="match status" value="1"/>
</dbReference>
<evidence type="ECO:0000256" key="5">
    <source>
        <dbReference type="ARBA" id="ARBA00022989"/>
    </source>
</evidence>
<name>A0A401ZZH8_9CHLR</name>
<dbReference type="PROSITE" id="PS50929">
    <property type="entry name" value="ABC_TM1F"/>
    <property type="match status" value="1"/>
</dbReference>
<dbReference type="PROSITE" id="PS50893">
    <property type="entry name" value="ABC_TRANSPORTER_2"/>
    <property type="match status" value="1"/>
</dbReference>
<dbReference type="SUPFAM" id="SSF52540">
    <property type="entry name" value="P-loop containing nucleoside triphosphate hydrolases"/>
    <property type="match status" value="1"/>
</dbReference>
<comment type="subcellular location">
    <subcellularLocation>
        <location evidence="1">Cell membrane</location>
        <topology evidence="1">Multi-pass membrane protein</topology>
    </subcellularLocation>
</comment>
<feature type="transmembrane region" description="Helical" evidence="7">
    <location>
        <begin position="142"/>
        <end position="167"/>
    </location>
</feature>
<dbReference type="GO" id="GO:0005886">
    <property type="term" value="C:plasma membrane"/>
    <property type="evidence" value="ECO:0007669"/>
    <property type="project" value="UniProtKB-SubCell"/>
</dbReference>
<reference evidence="11" key="1">
    <citation type="submission" date="2018-12" db="EMBL/GenBank/DDBJ databases">
        <title>Tengunoibacter tsumagoiensis gen. nov., sp. nov., Dictyobacter kobayashii sp. nov., D. alpinus sp. nov., and D. joshuensis sp. nov. and description of Dictyobacteraceae fam. nov. within the order Ktedonobacterales isolated from Tengu-no-mugimeshi.</title>
        <authorList>
            <person name="Wang C.M."/>
            <person name="Zheng Y."/>
            <person name="Sakai Y."/>
            <person name="Toyoda A."/>
            <person name="Minakuchi Y."/>
            <person name="Abe K."/>
            <person name="Yokota A."/>
            <person name="Yabe S."/>
        </authorList>
    </citation>
    <scope>NUCLEOTIDE SEQUENCE [LARGE SCALE GENOMIC DNA]</scope>
    <source>
        <strain evidence="11">Uno3</strain>
    </source>
</reference>
<evidence type="ECO:0000256" key="4">
    <source>
        <dbReference type="ARBA" id="ARBA00022840"/>
    </source>
</evidence>
<dbReference type="PANTHER" id="PTHR24221">
    <property type="entry name" value="ATP-BINDING CASSETTE SUB-FAMILY B"/>
    <property type="match status" value="1"/>
</dbReference>
<dbReference type="GO" id="GO:0140359">
    <property type="term" value="F:ABC-type transporter activity"/>
    <property type="evidence" value="ECO:0007669"/>
    <property type="project" value="InterPro"/>
</dbReference>
<dbReference type="InterPro" id="IPR011527">
    <property type="entry name" value="ABC1_TM_dom"/>
</dbReference>
<feature type="domain" description="ABC transporter" evidence="8">
    <location>
        <begin position="365"/>
        <end position="596"/>
    </location>
</feature>
<comment type="caution">
    <text evidence="10">The sequence shown here is derived from an EMBL/GenBank/DDBJ whole genome shotgun (WGS) entry which is preliminary data.</text>
</comment>
<evidence type="ECO:0000256" key="1">
    <source>
        <dbReference type="ARBA" id="ARBA00004651"/>
    </source>
</evidence>
<feature type="domain" description="ABC transmembrane type-1" evidence="9">
    <location>
        <begin position="35"/>
        <end position="316"/>
    </location>
</feature>
<keyword evidence="11" id="KW-1185">Reference proteome</keyword>
<sequence length="597" mass="65953">MSQTTIYDTPEKIELKRAPLWYSWRVACYIPWLGILILFTMSLVELSTLVPGLVMKQILDSATGSTKVGQLEPWLFVALWLGIEVVITLVLLVGNYFMVMANQVLPGLVRQNLFATILQRPVLQTLSSGDILSRFRDDIPSVAVCLLDLSGGLSQITIILIGLIIMYTIAPSVTLYVVIPLALVSIALKYVQKWIERFHAANQAATSAVTGFLGDVFAGILSVKVAQTEEAIVKKFQHLGYARQRANVQDQLMGQLVSAFSANVTNLAIGLMLVLVVQMMRTGSFSVGDFALFVSYLTSLTVLADQIGGRMTRYQRMIASLKRVLHVMQDTRTEELVEHRPFPMHGELPALPLAQLQSPETLEKLEVQGLTYRYSGTQRGIEAIDLTLKRGTLTVVTGRIGSGKTTLLRSLLGLLPKSAGTLSWNGRQIDSPETWFLPPHAAYTPQVPRLFSLSVKENILLGLPEGPEIEDAIVDAVFKRDVADLEQGLDTLVGPRGLKLSGGQAHRVAAARMYVRQPELLVIDDLSSALDIETEVQIWERLRQKPHVTCLAVSHRRAALQRADWIVVLNDGRVEAQGTLAEVLQTSAEMQSIWERA</sequence>
<keyword evidence="3" id="KW-0547">Nucleotide-binding</keyword>
<dbReference type="RefSeq" id="WP_161975403.1">
    <property type="nucleotide sequence ID" value="NZ_BIFR01000001.1"/>
</dbReference>
<dbReference type="InterPro" id="IPR003439">
    <property type="entry name" value="ABC_transporter-like_ATP-bd"/>
</dbReference>
<evidence type="ECO:0000256" key="3">
    <source>
        <dbReference type="ARBA" id="ARBA00022741"/>
    </source>
</evidence>
<dbReference type="EMBL" id="BIFR01000001">
    <property type="protein sequence ID" value="GCE12270.1"/>
    <property type="molecule type" value="Genomic_DNA"/>
</dbReference>
<gene>
    <name evidence="10" type="ORF">KTT_21290</name>
</gene>
<feature type="transmembrane region" description="Helical" evidence="7">
    <location>
        <begin position="74"/>
        <end position="98"/>
    </location>
</feature>
<feature type="transmembrane region" description="Helical" evidence="7">
    <location>
        <begin position="252"/>
        <end position="278"/>
    </location>
</feature>
<keyword evidence="4" id="KW-0067">ATP-binding</keyword>
<dbReference type="GO" id="GO:0005524">
    <property type="term" value="F:ATP binding"/>
    <property type="evidence" value="ECO:0007669"/>
    <property type="project" value="UniProtKB-KW"/>
</dbReference>
<proteinExistence type="predicted"/>
<dbReference type="Pfam" id="PF00005">
    <property type="entry name" value="ABC_tran"/>
    <property type="match status" value="1"/>
</dbReference>
<evidence type="ECO:0000256" key="6">
    <source>
        <dbReference type="ARBA" id="ARBA00023136"/>
    </source>
</evidence>
<evidence type="ECO:0000313" key="10">
    <source>
        <dbReference type="EMBL" id="GCE12270.1"/>
    </source>
</evidence>
<feature type="transmembrane region" description="Helical" evidence="7">
    <location>
        <begin position="26"/>
        <end position="54"/>
    </location>
</feature>
<organism evidence="10 11">
    <name type="scientific">Tengunoibacter tsumagoiensis</name>
    <dbReference type="NCBI Taxonomy" id="2014871"/>
    <lineage>
        <taxon>Bacteria</taxon>
        <taxon>Bacillati</taxon>
        <taxon>Chloroflexota</taxon>
        <taxon>Ktedonobacteria</taxon>
        <taxon>Ktedonobacterales</taxon>
        <taxon>Dictyobacteraceae</taxon>
        <taxon>Tengunoibacter</taxon>
    </lineage>
</organism>
<dbReference type="InterPro" id="IPR039421">
    <property type="entry name" value="Type_1_exporter"/>
</dbReference>
<accession>A0A401ZZH8</accession>
<evidence type="ECO:0000256" key="7">
    <source>
        <dbReference type="SAM" id="Phobius"/>
    </source>
</evidence>
<keyword evidence="2 7" id="KW-0812">Transmembrane</keyword>
<dbReference type="InterPro" id="IPR027417">
    <property type="entry name" value="P-loop_NTPase"/>
</dbReference>
<dbReference type="InterPro" id="IPR036640">
    <property type="entry name" value="ABC1_TM_sf"/>
</dbReference>
<dbReference type="PANTHER" id="PTHR24221:SF423">
    <property type="entry name" value="ABC TRANSPORTER"/>
    <property type="match status" value="1"/>
</dbReference>
<dbReference type="CDD" id="cd07346">
    <property type="entry name" value="ABC_6TM_exporters"/>
    <property type="match status" value="1"/>
</dbReference>
<protein>
    <submittedName>
        <fullName evidence="10">HlyB/MsbA family ABC transporter</fullName>
    </submittedName>
</protein>
<dbReference type="CDD" id="cd03228">
    <property type="entry name" value="ABCC_MRP_Like"/>
    <property type="match status" value="1"/>
</dbReference>
<dbReference type="Pfam" id="PF00664">
    <property type="entry name" value="ABC_membrane"/>
    <property type="match status" value="1"/>
</dbReference>
<keyword evidence="5 7" id="KW-1133">Transmembrane helix</keyword>
<evidence type="ECO:0000313" key="11">
    <source>
        <dbReference type="Proteomes" id="UP000287352"/>
    </source>
</evidence>
<feature type="transmembrane region" description="Helical" evidence="7">
    <location>
        <begin position="173"/>
        <end position="191"/>
    </location>
</feature>
<evidence type="ECO:0000259" key="9">
    <source>
        <dbReference type="PROSITE" id="PS50929"/>
    </source>
</evidence>
<dbReference type="InterPro" id="IPR003593">
    <property type="entry name" value="AAA+_ATPase"/>
</dbReference>
<dbReference type="Gene3D" id="3.40.50.300">
    <property type="entry name" value="P-loop containing nucleotide triphosphate hydrolases"/>
    <property type="match status" value="1"/>
</dbReference>
<dbReference type="Proteomes" id="UP000287352">
    <property type="component" value="Unassembled WGS sequence"/>
</dbReference>
<feature type="transmembrane region" description="Helical" evidence="7">
    <location>
        <begin position="290"/>
        <end position="308"/>
    </location>
</feature>
<dbReference type="AlphaFoldDB" id="A0A401ZZH8"/>
<evidence type="ECO:0000256" key="2">
    <source>
        <dbReference type="ARBA" id="ARBA00022692"/>
    </source>
</evidence>
<dbReference type="SMART" id="SM00382">
    <property type="entry name" value="AAA"/>
    <property type="match status" value="1"/>
</dbReference>